<proteinExistence type="predicted"/>
<dbReference type="PANTHER" id="PTHR44656">
    <property type="entry name" value="DEHYDROGENASE/REDUCTASE SDR FAMILY MEMBER 12"/>
    <property type="match status" value="1"/>
</dbReference>
<accession>A0A918G4T7</accession>
<comment type="caution">
    <text evidence="1">The sequence shown here is derived from an EMBL/GenBank/DDBJ whole genome shotgun (WGS) entry which is preliminary data.</text>
</comment>
<dbReference type="InterPro" id="IPR002347">
    <property type="entry name" value="SDR_fam"/>
</dbReference>
<dbReference type="InterPro" id="IPR036291">
    <property type="entry name" value="NAD(P)-bd_dom_sf"/>
</dbReference>
<dbReference type="SUPFAM" id="SSF51735">
    <property type="entry name" value="NAD(P)-binding Rossmann-fold domains"/>
    <property type="match status" value="1"/>
</dbReference>
<organism evidence="1 2">
    <name type="scientific">Actinokineospora fastidiosa</name>
    <dbReference type="NCBI Taxonomy" id="1816"/>
    <lineage>
        <taxon>Bacteria</taxon>
        <taxon>Bacillati</taxon>
        <taxon>Actinomycetota</taxon>
        <taxon>Actinomycetes</taxon>
        <taxon>Pseudonocardiales</taxon>
        <taxon>Pseudonocardiaceae</taxon>
        <taxon>Actinokineospora</taxon>
    </lineage>
</organism>
<dbReference type="InterPro" id="IPR052992">
    <property type="entry name" value="SDR_member_12"/>
</dbReference>
<sequence>MSLGTRVLDTALDRAVVPGYTRIGYSVRSRFWPADPPCGALEGSTVVITGANSGLGKAAIAGLAKLGATVHMVVRDPEKGAAARAEVQAVAPEAHLELETCDIADLTSVRRFAEDFLERHGSLDVLVHNAGTLPPERRETADGNEITLATHVFGPFLLTALLRPALAAAHGRVIFVTSGGMYTAGLHVDDPQYAEGGYSGTRAYARTKRMQVVLAEQWAAHLDADGVVVHSMHPGWADTPGVAASLPGFNRIMAPLLRSPDQGADTVVWLAAADEPARMTGRFWHDRRDRPTHITPWTREKPEQRAALWDLCVARTGVDP</sequence>
<evidence type="ECO:0000313" key="1">
    <source>
        <dbReference type="EMBL" id="GGS18058.1"/>
    </source>
</evidence>
<dbReference type="Proteomes" id="UP000660680">
    <property type="component" value="Unassembled WGS sequence"/>
</dbReference>
<dbReference type="Pfam" id="PF00106">
    <property type="entry name" value="adh_short"/>
    <property type="match status" value="1"/>
</dbReference>
<dbReference type="PANTHER" id="PTHR44656:SF7">
    <property type="entry name" value="DEHYDROGENASE_REDUCTASE SDR FAMILY MEMBER 12"/>
    <property type="match status" value="1"/>
</dbReference>
<dbReference type="AlphaFoldDB" id="A0A918G4T7"/>
<reference evidence="1" key="1">
    <citation type="journal article" date="2014" name="Int. J. Syst. Evol. Microbiol.">
        <title>Complete genome sequence of Corynebacterium casei LMG S-19264T (=DSM 44701T), isolated from a smear-ripened cheese.</title>
        <authorList>
            <consortium name="US DOE Joint Genome Institute (JGI-PGF)"/>
            <person name="Walter F."/>
            <person name="Albersmeier A."/>
            <person name="Kalinowski J."/>
            <person name="Ruckert C."/>
        </authorList>
    </citation>
    <scope>NUCLEOTIDE SEQUENCE</scope>
    <source>
        <strain evidence="1">JCM 3276</strain>
    </source>
</reference>
<keyword evidence="2" id="KW-1185">Reference proteome</keyword>
<name>A0A918G4T7_9PSEU</name>
<dbReference type="PRINTS" id="PR00081">
    <property type="entry name" value="GDHRDH"/>
</dbReference>
<protein>
    <submittedName>
        <fullName evidence="1">Retinol dehydrogenase</fullName>
    </submittedName>
</protein>
<dbReference type="Gene3D" id="3.40.50.720">
    <property type="entry name" value="NAD(P)-binding Rossmann-like Domain"/>
    <property type="match status" value="1"/>
</dbReference>
<reference evidence="1" key="2">
    <citation type="submission" date="2020-09" db="EMBL/GenBank/DDBJ databases">
        <authorList>
            <person name="Sun Q."/>
            <person name="Ohkuma M."/>
        </authorList>
    </citation>
    <scope>NUCLEOTIDE SEQUENCE</scope>
    <source>
        <strain evidence="1">JCM 3276</strain>
    </source>
</reference>
<dbReference type="RefSeq" id="WP_189208903.1">
    <property type="nucleotide sequence ID" value="NZ_BMRB01000001.1"/>
</dbReference>
<gene>
    <name evidence="1" type="ORF">GCM10010171_08220</name>
</gene>
<dbReference type="EMBL" id="BMRB01000001">
    <property type="protein sequence ID" value="GGS18058.1"/>
    <property type="molecule type" value="Genomic_DNA"/>
</dbReference>
<evidence type="ECO:0000313" key="2">
    <source>
        <dbReference type="Proteomes" id="UP000660680"/>
    </source>
</evidence>